<dbReference type="Proteomes" id="UP000182692">
    <property type="component" value="Unassembled WGS sequence"/>
</dbReference>
<dbReference type="EMBL" id="FOWR01000001">
    <property type="protein sequence ID" value="SFO71437.1"/>
    <property type="molecule type" value="Genomic_DNA"/>
</dbReference>
<name>A0A1I5JF67_9GAMM</name>
<gene>
    <name evidence="1" type="ORF">SAMN03084138_00156</name>
</gene>
<reference evidence="1 2" key="1">
    <citation type="submission" date="2016-10" db="EMBL/GenBank/DDBJ databases">
        <authorList>
            <person name="de Groot N.N."/>
        </authorList>
    </citation>
    <scope>NUCLEOTIDE SEQUENCE [LARGE SCALE GENOMIC DNA]</scope>
    <source>
        <strain evidence="1 2">DSM 15893</strain>
    </source>
</reference>
<proteinExistence type="predicted"/>
<sequence length="256" mass="29939">MARSSNLASNVLGELKHVQARQYPLYNAILKHAFDTHQPVFAKSIFAKRYAELSDDGEWFANQLVANSCLEGYGAQQIWNFSNKLDNDEYARRVRQHALDESRHSTMFISMLNLVYPGLDLDQDTLSKIDDMQPKFTPNQHPDIAKVPEEERFFELESINELVQVHITEIRALVLQYMVRDALLKHAPEESHARLKKFSDSLIRDEAKHINYSAEIFEDYASRGNNKDFFYQMFEDRLCDFNELTKIELEREDIEL</sequence>
<dbReference type="RefSeq" id="WP_017010235.1">
    <property type="nucleotide sequence ID" value="NZ_FOWR01000001.1"/>
</dbReference>
<dbReference type="SUPFAM" id="SSF47240">
    <property type="entry name" value="Ferritin-like"/>
    <property type="match status" value="1"/>
</dbReference>
<dbReference type="AlphaFoldDB" id="A0A1I5JF67"/>
<protein>
    <recommendedName>
        <fullName evidence="3">Ferritin-like domain-containing protein</fullName>
    </recommendedName>
</protein>
<organism evidence="1 2">
    <name type="scientific">Enterovibrio norvegicus DSM 15893</name>
    <dbReference type="NCBI Taxonomy" id="1121869"/>
    <lineage>
        <taxon>Bacteria</taxon>
        <taxon>Pseudomonadati</taxon>
        <taxon>Pseudomonadota</taxon>
        <taxon>Gammaproteobacteria</taxon>
        <taxon>Vibrionales</taxon>
        <taxon>Vibrionaceae</taxon>
        <taxon>Enterovibrio</taxon>
    </lineage>
</organism>
<accession>A0A1I5JF67</accession>
<evidence type="ECO:0000313" key="1">
    <source>
        <dbReference type="EMBL" id="SFO71437.1"/>
    </source>
</evidence>
<dbReference type="GeneID" id="35873798"/>
<dbReference type="OrthoDB" id="5176472at2"/>
<evidence type="ECO:0000313" key="2">
    <source>
        <dbReference type="Proteomes" id="UP000182692"/>
    </source>
</evidence>
<dbReference type="InterPro" id="IPR009078">
    <property type="entry name" value="Ferritin-like_SF"/>
</dbReference>
<evidence type="ECO:0008006" key="3">
    <source>
        <dbReference type="Google" id="ProtNLM"/>
    </source>
</evidence>
<dbReference type="STRING" id="1121869.SAMN03084138_00156"/>